<gene>
    <name evidence="4" type="ORF">RIMI_LOCUS18587214</name>
</gene>
<dbReference type="SMART" id="SM00199">
    <property type="entry name" value="SCY"/>
    <property type="match status" value="1"/>
</dbReference>
<accession>A0ABN9MHN5</accession>
<keyword evidence="2" id="KW-0202">Cytokine</keyword>
<comment type="caution">
    <text evidence="4">The sequence shown here is derived from an EMBL/GenBank/DDBJ whole genome shotgun (WGS) entry which is preliminary data.</text>
</comment>
<dbReference type="InterPro" id="IPR033899">
    <property type="entry name" value="CXC_Chemokine_domain"/>
</dbReference>
<dbReference type="Gene3D" id="2.40.50.40">
    <property type="match status" value="1"/>
</dbReference>
<dbReference type="CDD" id="cd00273">
    <property type="entry name" value="Chemokine_CXC"/>
    <property type="match status" value="1"/>
</dbReference>
<dbReference type="Proteomes" id="UP001176940">
    <property type="component" value="Unassembled WGS sequence"/>
</dbReference>
<proteinExistence type="inferred from homology"/>
<evidence type="ECO:0000256" key="1">
    <source>
        <dbReference type="ARBA" id="ARBA00010665"/>
    </source>
</evidence>
<sequence>MAVMTIAVALEEVEEELLEKPVSLTYRCPCRYFESNVSKSNIKHLKILSTTNCSLQIVARLKHNGKQICLDPKIKWIQEYLEKALNNCLSPALCFPALAVSAGQPESRAVTSPLCFPAAVLTASAGKQSAGDRQLKAVGLLYDEPNSVDHAEKTLLALCQGQEAAESYCQKFRKWSVLTKWNEDALAAIFRKGLSESVKDVMVEDSANISPVGVNIWREDENIIQIDYDRGGEHIPEDIVDKVLENGWGITEPEGHHQILIVPLPGMKSHLPFVPLTDANQVGHWSELQKNGKVFKVKIGWVMKGLNDSLEENATMSSEPPPMVTRHDSFLTTMDIY</sequence>
<evidence type="ECO:0000313" key="5">
    <source>
        <dbReference type="Proteomes" id="UP001176940"/>
    </source>
</evidence>
<reference evidence="4" key="1">
    <citation type="submission" date="2023-07" db="EMBL/GenBank/DDBJ databases">
        <authorList>
            <person name="Stuckert A."/>
        </authorList>
    </citation>
    <scope>NUCLEOTIDE SEQUENCE</scope>
</reference>
<evidence type="ECO:0000313" key="4">
    <source>
        <dbReference type="EMBL" id="CAJ0963202.1"/>
    </source>
</evidence>
<protein>
    <recommendedName>
        <fullName evidence="3">Chemokine interleukin-8-like domain-containing protein</fullName>
    </recommendedName>
</protein>
<organism evidence="4 5">
    <name type="scientific">Ranitomeya imitator</name>
    <name type="common">mimic poison frog</name>
    <dbReference type="NCBI Taxonomy" id="111125"/>
    <lineage>
        <taxon>Eukaryota</taxon>
        <taxon>Metazoa</taxon>
        <taxon>Chordata</taxon>
        <taxon>Craniata</taxon>
        <taxon>Vertebrata</taxon>
        <taxon>Euteleostomi</taxon>
        <taxon>Amphibia</taxon>
        <taxon>Batrachia</taxon>
        <taxon>Anura</taxon>
        <taxon>Neobatrachia</taxon>
        <taxon>Hyloidea</taxon>
        <taxon>Dendrobatidae</taxon>
        <taxon>Dendrobatinae</taxon>
        <taxon>Ranitomeya</taxon>
    </lineage>
</organism>
<feature type="domain" description="Chemokine interleukin-8-like" evidence="3">
    <location>
        <begin position="25"/>
        <end position="84"/>
    </location>
</feature>
<dbReference type="SUPFAM" id="SSF54117">
    <property type="entry name" value="Interleukin 8-like chemokines"/>
    <property type="match status" value="1"/>
</dbReference>
<dbReference type="InterPro" id="IPR001811">
    <property type="entry name" value="Chemokine_IL8-like_dom"/>
</dbReference>
<evidence type="ECO:0000256" key="2">
    <source>
        <dbReference type="ARBA" id="ARBA00022514"/>
    </source>
</evidence>
<dbReference type="InterPro" id="IPR036048">
    <property type="entry name" value="Interleukin_8-like_sf"/>
</dbReference>
<keyword evidence="5" id="KW-1185">Reference proteome</keyword>
<dbReference type="Pfam" id="PF00048">
    <property type="entry name" value="IL8"/>
    <property type="match status" value="1"/>
</dbReference>
<dbReference type="EMBL" id="CAUEEQ010057107">
    <property type="protein sequence ID" value="CAJ0963202.1"/>
    <property type="molecule type" value="Genomic_DNA"/>
</dbReference>
<name>A0ABN9MHN5_9NEOB</name>
<comment type="similarity">
    <text evidence="1">Belongs to the intercrine alpha (chemokine CxC) family.</text>
</comment>
<evidence type="ECO:0000259" key="3">
    <source>
        <dbReference type="SMART" id="SM00199"/>
    </source>
</evidence>